<keyword evidence="1" id="KW-1133">Transmembrane helix</keyword>
<protein>
    <submittedName>
        <fullName evidence="3">SRPBCC family protein</fullName>
    </submittedName>
</protein>
<comment type="caution">
    <text evidence="3">The sequence shown here is derived from an EMBL/GenBank/DDBJ whole genome shotgun (WGS) entry which is preliminary data.</text>
</comment>
<name>A0A934JUS7_9GAMM</name>
<reference evidence="3" key="1">
    <citation type="submission" date="2020-12" db="EMBL/GenBank/DDBJ databases">
        <title>Marinomonas arctica sp. nov., a psychrotolerant bacterium isolated from the Arctic.</title>
        <authorList>
            <person name="Zhang Y."/>
        </authorList>
    </citation>
    <scope>NUCLEOTIDE SEQUENCE</scope>
    <source>
        <strain evidence="3">C1424</strain>
    </source>
</reference>
<dbReference type="InterPro" id="IPR000595">
    <property type="entry name" value="cNMP-bd_dom"/>
</dbReference>
<organism evidence="3 4">
    <name type="scientific">Marinomonas transparens</name>
    <dbReference type="NCBI Taxonomy" id="2795388"/>
    <lineage>
        <taxon>Bacteria</taxon>
        <taxon>Pseudomonadati</taxon>
        <taxon>Pseudomonadota</taxon>
        <taxon>Gammaproteobacteria</taxon>
        <taxon>Oceanospirillales</taxon>
        <taxon>Oceanospirillaceae</taxon>
        <taxon>Marinomonas</taxon>
    </lineage>
</organism>
<feature type="domain" description="Cyclic nucleotide-binding" evidence="2">
    <location>
        <begin position="54"/>
        <end position="111"/>
    </location>
</feature>
<evidence type="ECO:0000313" key="4">
    <source>
        <dbReference type="Proteomes" id="UP000628710"/>
    </source>
</evidence>
<dbReference type="PROSITE" id="PS50042">
    <property type="entry name" value="CNMP_BINDING_3"/>
    <property type="match status" value="1"/>
</dbReference>
<dbReference type="Pfam" id="PF10604">
    <property type="entry name" value="Polyketide_cyc2"/>
    <property type="match status" value="1"/>
</dbReference>
<evidence type="ECO:0000256" key="1">
    <source>
        <dbReference type="SAM" id="Phobius"/>
    </source>
</evidence>
<evidence type="ECO:0000259" key="2">
    <source>
        <dbReference type="PROSITE" id="PS50042"/>
    </source>
</evidence>
<proteinExistence type="predicted"/>
<keyword evidence="1" id="KW-0472">Membrane</keyword>
<accession>A0A934JUS7</accession>
<dbReference type="SUPFAM" id="SSF55961">
    <property type="entry name" value="Bet v1-like"/>
    <property type="match status" value="1"/>
</dbReference>
<dbReference type="AlphaFoldDB" id="A0A934JUS7"/>
<feature type="transmembrane region" description="Helical" evidence="1">
    <location>
        <begin position="16"/>
        <end position="36"/>
    </location>
</feature>
<dbReference type="InterPro" id="IPR023393">
    <property type="entry name" value="START-like_dom_sf"/>
</dbReference>
<keyword evidence="1" id="KW-0812">Transmembrane</keyword>
<dbReference type="InterPro" id="IPR019587">
    <property type="entry name" value="Polyketide_cyclase/dehydratase"/>
</dbReference>
<sequence length="182" mass="20204">MVSNSHPAALYHLRKVTRIFALIIIALIVIGFFLPIDYRVEREVTINAPVDEVSTVMLQGDSLSKWMFVKNGQVDVFDGSLKAGSRVAISYSEKVGQGELTIVDLSGDSVRFDVRPKPNVNLVHNQIFLRPSAGKTSVQWVIEGKLEAGLLGPYIAVFANQLAGKNFEISLQRLKELLETRH</sequence>
<dbReference type="EMBL" id="JAEMNX010000008">
    <property type="protein sequence ID" value="MBJ7537725.1"/>
    <property type="molecule type" value="Genomic_DNA"/>
</dbReference>
<gene>
    <name evidence="3" type="ORF">I8J31_08585</name>
</gene>
<dbReference type="Proteomes" id="UP000628710">
    <property type="component" value="Unassembled WGS sequence"/>
</dbReference>
<keyword evidence="4" id="KW-1185">Reference proteome</keyword>
<evidence type="ECO:0000313" key="3">
    <source>
        <dbReference type="EMBL" id="MBJ7537725.1"/>
    </source>
</evidence>
<dbReference type="Gene3D" id="3.30.530.20">
    <property type="match status" value="1"/>
</dbReference>